<feature type="chain" id="PRO_5003303216" description="Secreted protein" evidence="1">
    <location>
        <begin position="20"/>
        <end position="117"/>
    </location>
</feature>
<keyword evidence="3" id="KW-1185">Reference proteome</keyword>
<evidence type="ECO:0000313" key="2">
    <source>
        <dbReference type="EMBL" id="EGJ49160.1"/>
    </source>
</evidence>
<reference evidence="2 3" key="1">
    <citation type="journal article" date="2011" name="J. Bacteriol.">
        <title>Genome sequence of the mercury-methylating and pleomorphic Desulfovibrio africanus Strain Walvis Bay.</title>
        <authorList>
            <person name="Brown S.D."/>
            <person name="Wall J.D."/>
            <person name="Kucken A.M."/>
            <person name="Gilmour C.C."/>
            <person name="Podar M."/>
            <person name="Brandt C.C."/>
            <person name="Teshima H."/>
            <person name="Detter J.C."/>
            <person name="Han C.S."/>
            <person name="Land M.L."/>
            <person name="Lucas S."/>
            <person name="Han J."/>
            <person name="Pennacchio L."/>
            <person name="Nolan M."/>
            <person name="Pitluck S."/>
            <person name="Woyke T."/>
            <person name="Goodwin L."/>
            <person name="Palumbo A.V."/>
            <person name="Elias D.A."/>
        </authorList>
    </citation>
    <scope>NUCLEOTIDE SEQUENCE [LARGE SCALE GENOMIC DNA]</scope>
    <source>
        <strain evidence="2 3">Walvis Bay</strain>
    </source>
</reference>
<dbReference type="RefSeq" id="WP_014258989.1">
    <property type="nucleotide sequence ID" value="NC_016629.1"/>
</dbReference>
<dbReference type="HOGENOM" id="CLU_2080957_0_0_7"/>
<evidence type="ECO:0000256" key="1">
    <source>
        <dbReference type="SAM" id="SignalP"/>
    </source>
</evidence>
<proteinExistence type="predicted"/>
<keyword evidence="1" id="KW-0732">Signal</keyword>
<name>F3YW57_DESAF</name>
<dbReference type="EMBL" id="CP003221">
    <property type="protein sequence ID" value="EGJ49160.1"/>
    <property type="molecule type" value="Genomic_DNA"/>
</dbReference>
<evidence type="ECO:0008006" key="4">
    <source>
        <dbReference type="Google" id="ProtNLM"/>
    </source>
</evidence>
<accession>F3YW57</accession>
<feature type="signal peptide" evidence="1">
    <location>
        <begin position="1"/>
        <end position="19"/>
    </location>
</feature>
<organism evidence="2 3">
    <name type="scientific">Desulfocurvibacter africanus subsp. africanus str. Walvis Bay</name>
    <dbReference type="NCBI Taxonomy" id="690850"/>
    <lineage>
        <taxon>Bacteria</taxon>
        <taxon>Pseudomonadati</taxon>
        <taxon>Thermodesulfobacteriota</taxon>
        <taxon>Desulfovibrionia</taxon>
        <taxon>Desulfovibrionales</taxon>
        <taxon>Desulfovibrionaceae</taxon>
        <taxon>Desulfocurvibacter</taxon>
    </lineage>
</organism>
<dbReference type="AlphaFoldDB" id="F3YW57"/>
<dbReference type="KEGG" id="daf:Desaf_0809"/>
<evidence type="ECO:0000313" key="3">
    <source>
        <dbReference type="Proteomes" id="UP000007844"/>
    </source>
</evidence>
<sequence precursor="true">MKVAVLLVALLLVPNVARGQNAESIEFGQGHYFLMQITDGIVVGGVARDQHFRWRCMGGAFDGKNLTATFATDQDNSCNGTRTYNFEVQAGYVLLRSSMNKCGAVEEGKFTRFPRVQ</sequence>
<protein>
    <recommendedName>
        <fullName evidence="4">Secreted protein</fullName>
    </recommendedName>
</protein>
<gene>
    <name evidence="2" type="ORF">Desaf_0809</name>
</gene>
<dbReference type="Proteomes" id="UP000007844">
    <property type="component" value="Chromosome"/>
</dbReference>